<evidence type="ECO:0000313" key="1">
    <source>
        <dbReference type="EMBL" id="MPC53908.1"/>
    </source>
</evidence>
<keyword evidence="2" id="KW-1185">Reference proteome</keyword>
<sequence length="93" mass="10515">MKRSVLEYEPYINLRIFSDLPTEHSPAETLACVYINCDPQETTHYATVLAYKVGHRLYSCRQSYTTDGGGLGQRLCGVTYRAEGRRGLTRVVP</sequence>
<comment type="caution">
    <text evidence="1">The sequence shown here is derived from an EMBL/GenBank/DDBJ whole genome shotgun (WGS) entry which is preliminary data.</text>
</comment>
<accession>A0A5B7G9U9</accession>
<dbReference type="EMBL" id="VSRR010011973">
    <property type="protein sequence ID" value="MPC53908.1"/>
    <property type="molecule type" value="Genomic_DNA"/>
</dbReference>
<reference evidence="1" key="1">
    <citation type="submission" date="2019-05" db="EMBL/GenBank/DDBJ databases">
        <title>Another draft genome of Portunus trituberculatus and its Hox gene families provides insights of decapod evolution.</title>
        <authorList>
            <person name="Jeong J.-H."/>
            <person name="Song I."/>
            <person name="Kim S."/>
            <person name="Choi T."/>
            <person name="Kim D."/>
            <person name="Ryu S."/>
            <person name="Kim W."/>
        </authorList>
    </citation>
    <scope>NUCLEOTIDE SEQUENCE [LARGE SCALE GENOMIC DNA]</scope>
    <source>
        <tissue evidence="1">Muscle</tissue>
    </source>
</reference>
<protein>
    <submittedName>
        <fullName evidence="1">Uncharacterized protein</fullName>
    </submittedName>
</protein>
<dbReference type="AlphaFoldDB" id="A0A5B7G9U9"/>
<evidence type="ECO:0000313" key="2">
    <source>
        <dbReference type="Proteomes" id="UP000324222"/>
    </source>
</evidence>
<gene>
    <name evidence="1" type="ORF">E2C01_047811</name>
</gene>
<dbReference type="Proteomes" id="UP000324222">
    <property type="component" value="Unassembled WGS sequence"/>
</dbReference>
<proteinExistence type="predicted"/>
<name>A0A5B7G9U9_PORTR</name>
<organism evidence="1 2">
    <name type="scientific">Portunus trituberculatus</name>
    <name type="common">Swimming crab</name>
    <name type="synonym">Neptunus trituberculatus</name>
    <dbReference type="NCBI Taxonomy" id="210409"/>
    <lineage>
        <taxon>Eukaryota</taxon>
        <taxon>Metazoa</taxon>
        <taxon>Ecdysozoa</taxon>
        <taxon>Arthropoda</taxon>
        <taxon>Crustacea</taxon>
        <taxon>Multicrustacea</taxon>
        <taxon>Malacostraca</taxon>
        <taxon>Eumalacostraca</taxon>
        <taxon>Eucarida</taxon>
        <taxon>Decapoda</taxon>
        <taxon>Pleocyemata</taxon>
        <taxon>Brachyura</taxon>
        <taxon>Eubrachyura</taxon>
        <taxon>Portunoidea</taxon>
        <taxon>Portunidae</taxon>
        <taxon>Portuninae</taxon>
        <taxon>Portunus</taxon>
    </lineage>
</organism>